<protein>
    <submittedName>
        <fullName evidence="1">Uncharacterized protein</fullName>
    </submittedName>
</protein>
<sequence>MSYEHLRFGLEAELLLNPRDAPEFDDIKAFVKWILQGYQGFKRPLWPSMHVDLEGSYSSKNEKTGWSLSDDGSMHPDHDAQHQTKLISPILVDKVNGSHPTEVTELTNPYSESRYYAWNFINLYHMRPFTFARACEDLKKFVTNLGGLSRGA</sequence>
<name>A0ACB6YZX8_THEGA</name>
<evidence type="ECO:0000313" key="2">
    <source>
        <dbReference type="Proteomes" id="UP000886501"/>
    </source>
</evidence>
<reference evidence="1" key="2">
    <citation type="journal article" date="2020" name="Nat. Commun.">
        <title>Large-scale genome sequencing of mycorrhizal fungi provides insights into the early evolution of symbiotic traits.</title>
        <authorList>
            <person name="Miyauchi S."/>
            <person name="Kiss E."/>
            <person name="Kuo A."/>
            <person name="Drula E."/>
            <person name="Kohler A."/>
            <person name="Sanchez-Garcia M."/>
            <person name="Morin E."/>
            <person name="Andreopoulos B."/>
            <person name="Barry K.W."/>
            <person name="Bonito G."/>
            <person name="Buee M."/>
            <person name="Carver A."/>
            <person name="Chen C."/>
            <person name="Cichocki N."/>
            <person name="Clum A."/>
            <person name="Culley D."/>
            <person name="Crous P.W."/>
            <person name="Fauchery L."/>
            <person name="Girlanda M."/>
            <person name="Hayes R.D."/>
            <person name="Keri Z."/>
            <person name="LaButti K."/>
            <person name="Lipzen A."/>
            <person name="Lombard V."/>
            <person name="Magnuson J."/>
            <person name="Maillard F."/>
            <person name="Murat C."/>
            <person name="Nolan M."/>
            <person name="Ohm R.A."/>
            <person name="Pangilinan J."/>
            <person name="Pereira M.F."/>
            <person name="Perotto S."/>
            <person name="Peter M."/>
            <person name="Pfister S."/>
            <person name="Riley R."/>
            <person name="Sitrit Y."/>
            <person name="Stielow J.B."/>
            <person name="Szollosi G."/>
            <person name="Zifcakova L."/>
            <person name="Stursova M."/>
            <person name="Spatafora J.W."/>
            <person name="Tedersoo L."/>
            <person name="Vaario L.M."/>
            <person name="Yamada A."/>
            <person name="Yan M."/>
            <person name="Wang P."/>
            <person name="Xu J."/>
            <person name="Bruns T."/>
            <person name="Baldrian P."/>
            <person name="Vilgalys R."/>
            <person name="Dunand C."/>
            <person name="Henrissat B."/>
            <person name="Grigoriev I.V."/>
            <person name="Hibbett D."/>
            <person name="Nagy L.G."/>
            <person name="Martin F.M."/>
        </authorList>
    </citation>
    <scope>NUCLEOTIDE SEQUENCE</scope>
    <source>
        <strain evidence="1">P2</strain>
    </source>
</reference>
<proteinExistence type="predicted"/>
<gene>
    <name evidence="1" type="ORF">BDM02DRAFT_3123937</name>
</gene>
<comment type="caution">
    <text evidence="1">The sequence shown here is derived from an EMBL/GenBank/DDBJ whole genome shotgun (WGS) entry which is preliminary data.</text>
</comment>
<dbReference type="Proteomes" id="UP000886501">
    <property type="component" value="Unassembled WGS sequence"/>
</dbReference>
<evidence type="ECO:0000313" key="1">
    <source>
        <dbReference type="EMBL" id="KAF9642999.1"/>
    </source>
</evidence>
<keyword evidence="2" id="KW-1185">Reference proteome</keyword>
<dbReference type="EMBL" id="MU118301">
    <property type="protein sequence ID" value="KAF9642999.1"/>
    <property type="molecule type" value="Genomic_DNA"/>
</dbReference>
<organism evidence="1 2">
    <name type="scientific">Thelephora ganbajun</name>
    <name type="common">Ganba fungus</name>
    <dbReference type="NCBI Taxonomy" id="370292"/>
    <lineage>
        <taxon>Eukaryota</taxon>
        <taxon>Fungi</taxon>
        <taxon>Dikarya</taxon>
        <taxon>Basidiomycota</taxon>
        <taxon>Agaricomycotina</taxon>
        <taxon>Agaricomycetes</taxon>
        <taxon>Thelephorales</taxon>
        <taxon>Thelephoraceae</taxon>
        <taxon>Thelephora</taxon>
    </lineage>
</organism>
<reference evidence="1" key="1">
    <citation type="submission" date="2019-10" db="EMBL/GenBank/DDBJ databases">
        <authorList>
            <consortium name="DOE Joint Genome Institute"/>
            <person name="Kuo A."/>
            <person name="Miyauchi S."/>
            <person name="Kiss E."/>
            <person name="Drula E."/>
            <person name="Kohler A."/>
            <person name="Sanchez-Garcia M."/>
            <person name="Andreopoulos B."/>
            <person name="Barry K.W."/>
            <person name="Bonito G."/>
            <person name="Buee M."/>
            <person name="Carver A."/>
            <person name="Chen C."/>
            <person name="Cichocki N."/>
            <person name="Clum A."/>
            <person name="Culley D."/>
            <person name="Crous P.W."/>
            <person name="Fauchery L."/>
            <person name="Girlanda M."/>
            <person name="Hayes R."/>
            <person name="Keri Z."/>
            <person name="Labutti K."/>
            <person name="Lipzen A."/>
            <person name="Lombard V."/>
            <person name="Magnuson J."/>
            <person name="Maillard F."/>
            <person name="Morin E."/>
            <person name="Murat C."/>
            <person name="Nolan M."/>
            <person name="Ohm R."/>
            <person name="Pangilinan J."/>
            <person name="Pereira M."/>
            <person name="Perotto S."/>
            <person name="Peter M."/>
            <person name="Riley R."/>
            <person name="Sitrit Y."/>
            <person name="Stielow B."/>
            <person name="Szollosi G."/>
            <person name="Zifcakova L."/>
            <person name="Stursova M."/>
            <person name="Spatafora J.W."/>
            <person name="Tedersoo L."/>
            <person name="Vaario L.-M."/>
            <person name="Yamada A."/>
            <person name="Yan M."/>
            <person name="Wang P."/>
            <person name="Xu J."/>
            <person name="Bruns T."/>
            <person name="Baldrian P."/>
            <person name="Vilgalys R."/>
            <person name="Henrissat B."/>
            <person name="Grigoriev I.V."/>
            <person name="Hibbett D."/>
            <person name="Nagy L.G."/>
            <person name="Martin F.M."/>
        </authorList>
    </citation>
    <scope>NUCLEOTIDE SEQUENCE</scope>
    <source>
        <strain evidence="1">P2</strain>
    </source>
</reference>
<accession>A0ACB6YZX8</accession>